<dbReference type="Proteomes" id="UP000828922">
    <property type="component" value="Linkage Group LG07"/>
</dbReference>
<reference evidence="2" key="1">
    <citation type="journal article" date="2022" name="New Phytol.">
        <title>Phylogenomic structure and speciation in an emerging model: the Sphagnum magellanicum complex (Bryophyta).</title>
        <authorList>
            <person name="Shaw A.J."/>
            <person name="Piatkowski B."/>
            <person name="Duffy A.M."/>
            <person name="Aguero B."/>
            <person name="Imwattana K."/>
            <person name="Nieto-Lugilde M."/>
            <person name="Healey A."/>
            <person name="Weston D.J."/>
            <person name="Patel M.N."/>
            <person name="Schmutz J."/>
            <person name="Grimwood J."/>
            <person name="Yavitt J.B."/>
            <person name="Hassel K."/>
            <person name="Stenoien H.K."/>
            <person name="Flatberg K.I."/>
            <person name="Bickford C.P."/>
            <person name="Hicks K.A."/>
        </authorList>
    </citation>
    <scope>NUCLEOTIDE SEQUENCE [LARGE SCALE GENOMIC DNA]</scope>
</reference>
<keyword evidence="2" id="KW-1185">Reference proteome</keyword>
<evidence type="ECO:0000313" key="2">
    <source>
        <dbReference type="Proteomes" id="UP000828922"/>
    </source>
</evidence>
<proteinExistence type="predicted"/>
<organism evidence="1 2">
    <name type="scientific">Sphagnum magellanicum</name>
    <dbReference type="NCBI Taxonomy" id="128215"/>
    <lineage>
        <taxon>Eukaryota</taxon>
        <taxon>Viridiplantae</taxon>
        <taxon>Streptophyta</taxon>
        <taxon>Embryophyta</taxon>
        <taxon>Bryophyta</taxon>
        <taxon>Sphagnophytina</taxon>
        <taxon>Sphagnopsida</taxon>
        <taxon>Sphagnales</taxon>
        <taxon>Sphagnaceae</taxon>
        <taxon>Sphagnum</taxon>
    </lineage>
</organism>
<gene>
    <name evidence="1" type="ORF">CY35_07G121900</name>
</gene>
<comment type="caution">
    <text evidence="1">The sequence shown here is derived from an EMBL/GenBank/DDBJ whole genome shotgun (WGS) entry which is preliminary data.</text>
</comment>
<evidence type="ECO:0000313" key="1">
    <source>
        <dbReference type="EMBL" id="KAH9558148.1"/>
    </source>
</evidence>
<name>A0ACB8HPK8_9BRYO</name>
<accession>A0ACB8HPK8</accession>
<protein>
    <submittedName>
        <fullName evidence="1">Uncharacterized protein</fullName>
    </submittedName>
</protein>
<dbReference type="EMBL" id="CM038913">
    <property type="protein sequence ID" value="KAH9558148.1"/>
    <property type="molecule type" value="Genomic_DNA"/>
</dbReference>
<sequence>MMMMMMMINIVGLLGLLLSSSLGSSVMLLSSPFDPILVKNHPAEVMKSTEKLSRKEQEKAVDDHLIVAQEKAAAASEVFDEVTRLLEDVTAGKLAAASDSIQSKPEENFQKTEKCIQETIEKSRDVAANVEHTVLDTVDSAKEKISETAATAKDTAARAVEKTKEAAEGAYDIASSTLRSAKEKTSDVIGSVKERLEEAVDLAKDSKKETSDAAARSTGKEKICNAAASTKNSILGTVVGGPTQDTTEFLSDTSKGTATNAAADDDESESAKAKSRAGSQGALHIPGDYTEDQKKPGKYSEDARDKSSELYEAKVQIPHDVLEKIEVVGDAQEGVKDKLGVIAQTVGWRQVGVIMGYDPSQLSPYEIVLGDVKYVWEGDRHHHPETLINKVLRSIKGVAKNVSRMLWFSGGSQKHKVHQASKKGMTHGREENFGVKKKLVDANKDGTVNGHHADDAIYEGKESLMEGKTSSAAGKEYKSGHVQANKDVNQACSELQGAVGWLQDNTSSEAAKQHRTWKHVFFSRPKGFHLSLIRLLHLFIFSIISGSAMWVTFVSGLILSTSLPRQQFAYVQSRIFPIYLTILATGELVLCLLHSLLHPWFSADRLERWQLQNIVWTLIATLFNLLVFEPRETKALYQKLKLEKLDEGRRVHETTTTPEDTVPVEQEEKQRKIEAINKKLKTLHMYSSALNLLTLAGLMWHLWYLACRCVI</sequence>